<dbReference type="RefSeq" id="WP_182108551.1">
    <property type="nucleotide sequence ID" value="NZ_JACFYF010000004.1"/>
</dbReference>
<dbReference type="GO" id="GO:0005886">
    <property type="term" value="C:plasma membrane"/>
    <property type="evidence" value="ECO:0007669"/>
    <property type="project" value="UniProtKB-SubCell"/>
</dbReference>
<protein>
    <submittedName>
        <fullName evidence="9">BCCT family transporter</fullName>
    </submittedName>
</protein>
<feature type="transmembrane region" description="Helical" evidence="8">
    <location>
        <begin position="231"/>
        <end position="251"/>
    </location>
</feature>
<dbReference type="InterPro" id="IPR000060">
    <property type="entry name" value="BCCT_transptr"/>
</dbReference>
<keyword evidence="10" id="KW-1185">Reference proteome</keyword>
<dbReference type="PANTHER" id="PTHR30047:SF7">
    <property type="entry name" value="HIGH-AFFINITY CHOLINE TRANSPORT PROTEIN"/>
    <property type="match status" value="1"/>
</dbReference>
<evidence type="ECO:0000313" key="10">
    <source>
        <dbReference type="Proteomes" id="UP000571701"/>
    </source>
</evidence>
<name>A0A7W2ITX2_9VIBR</name>
<dbReference type="PROSITE" id="PS51257">
    <property type="entry name" value="PROKAR_LIPOPROTEIN"/>
    <property type="match status" value="1"/>
</dbReference>
<comment type="similarity">
    <text evidence="2">Belongs to the BCCT transporter (TC 2.A.15) family.</text>
</comment>
<feature type="transmembrane region" description="Helical" evidence="8">
    <location>
        <begin position="50"/>
        <end position="69"/>
    </location>
</feature>
<reference evidence="9 10" key="1">
    <citation type="submission" date="2020-07" db="EMBL/GenBank/DDBJ databases">
        <title>Vibrio marinisediminis sp. nov., isolated from marine sediment.</title>
        <authorList>
            <person name="Ji X."/>
        </authorList>
    </citation>
    <scope>NUCLEOTIDE SEQUENCE [LARGE SCALE GENOMIC DNA]</scope>
    <source>
        <strain evidence="9 10">404</strain>
    </source>
</reference>
<keyword evidence="7 8" id="KW-0472">Membrane</keyword>
<dbReference type="GO" id="GO:0022857">
    <property type="term" value="F:transmembrane transporter activity"/>
    <property type="evidence" value="ECO:0007669"/>
    <property type="project" value="InterPro"/>
</dbReference>
<feature type="transmembrane region" description="Helical" evidence="8">
    <location>
        <begin position="475"/>
        <end position="495"/>
    </location>
</feature>
<evidence type="ECO:0000256" key="6">
    <source>
        <dbReference type="ARBA" id="ARBA00022989"/>
    </source>
</evidence>
<feature type="transmembrane region" description="Helical" evidence="8">
    <location>
        <begin position="89"/>
        <end position="109"/>
    </location>
</feature>
<dbReference type="Proteomes" id="UP000571701">
    <property type="component" value="Unassembled WGS sequence"/>
</dbReference>
<evidence type="ECO:0000256" key="7">
    <source>
        <dbReference type="ARBA" id="ARBA00023136"/>
    </source>
</evidence>
<feature type="transmembrane region" description="Helical" evidence="8">
    <location>
        <begin position="447"/>
        <end position="469"/>
    </location>
</feature>
<feature type="transmembrane region" description="Helical" evidence="8">
    <location>
        <begin position="191"/>
        <end position="211"/>
    </location>
</feature>
<evidence type="ECO:0000256" key="3">
    <source>
        <dbReference type="ARBA" id="ARBA00022448"/>
    </source>
</evidence>
<comment type="caution">
    <text evidence="9">The sequence shown here is derived from an EMBL/GenBank/DDBJ whole genome shotgun (WGS) entry which is preliminary data.</text>
</comment>
<dbReference type="AlphaFoldDB" id="A0A7W2ITX2"/>
<gene>
    <name evidence="9" type="ORF">H2O73_09195</name>
</gene>
<feature type="transmembrane region" description="Helical" evidence="8">
    <location>
        <begin position="146"/>
        <end position="164"/>
    </location>
</feature>
<proteinExistence type="inferred from homology"/>
<feature type="transmembrane region" description="Helical" evidence="8">
    <location>
        <begin position="263"/>
        <end position="283"/>
    </location>
</feature>
<evidence type="ECO:0000256" key="4">
    <source>
        <dbReference type="ARBA" id="ARBA00022475"/>
    </source>
</evidence>
<dbReference type="EMBL" id="JACFYF010000004">
    <property type="protein sequence ID" value="MBA5762517.1"/>
    <property type="molecule type" value="Genomic_DNA"/>
</dbReference>
<dbReference type="Pfam" id="PF02028">
    <property type="entry name" value="BCCT"/>
    <property type="match status" value="1"/>
</dbReference>
<evidence type="ECO:0000256" key="1">
    <source>
        <dbReference type="ARBA" id="ARBA00004651"/>
    </source>
</evidence>
<evidence type="ECO:0000256" key="8">
    <source>
        <dbReference type="SAM" id="Phobius"/>
    </source>
</evidence>
<organism evidence="9 10">
    <name type="scientific">Vibrio marinisediminis</name>
    <dbReference type="NCBI Taxonomy" id="2758441"/>
    <lineage>
        <taxon>Bacteria</taxon>
        <taxon>Pseudomonadati</taxon>
        <taxon>Pseudomonadota</taxon>
        <taxon>Gammaproteobacteria</taxon>
        <taxon>Vibrionales</taxon>
        <taxon>Vibrionaceae</taxon>
        <taxon>Vibrio</taxon>
    </lineage>
</organism>
<dbReference type="PANTHER" id="PTHR30047">
    <property type="entry name" value="HIGH-AFFINITY CHOLINE TRANSPORT PROTEIN-RELATED"/>
    <property type="match status" value="1"/>
</dbReference>
<evidence type="ECO:0000313" key="9">
    <source>
        <dbReference type="EMBL" id="MBA5762517.1"/>
    </source>
</evidence>
<sequence length="519" mass="56630">MNSFKRSVEPISFWPSFICITLFISCGIFFTSEFGGFLNSSLDIISQNFGWLFMLAGLFAFALCLFFLLSRYGDMKFGGQDAKPELGNWQWFTICLCSGIGTGILFWGMGEPMFFYAEPAQATGYEPFSRDAGVNAISQAAFHWTIIQYCFYTLGALAVAFVAYNKNVGFAVSSSLYGLIGDKHKGWIGKAVNGLCIFTLCGAVASSMGGALLQIGSGLNNLFGVETGPTLWLFIAIAITATYVLSSISGMKSGLTKISSLNTMIFIGMALFMLLFGPTRFILDIGVASLGDLANTFFDKASITNALTQDEWAKNWTVQYWASMVVVAPLIGLFYARLAKGRTVRQFVSVTILGPSIFGFIWISIFGGTAIDLQSSGQFNMWESIQQNGMENTVFAIFNNMPMSTLFIAVFLFAVFTSIVTYADPMTSVLSNLSSKSSKIDQEPPKVLKIIWGVSIGTIAYLIIATGGIDGIRGMFTLIGFPMMFLLFFIGVAAVKSARAMYQEQFGEQPKATLVTVEE</sequence>
<keyword evidence="5 8" id="KW-0812">Transmembrane</keyword>
<feature type="transmembrane region" description="Helical" evidence="8">
    <location>
        <begin position="12"/>
        <end position="30"/>
    </location>
</feature>
<evidence type="ECO:0000256" key="2">
    <source>
        <dbReference type="ARBA" id="ARBA00005658"/>
    </source>
</evidence>
<feature type="transmembrane region" description="Helical" evidence="8">
    <location>
        <begin position="348"/>
        <end position="371"/>
    </location>
</feature>
<evidence type="ECO:0000256" key="5">
    <source>
        <dbReference type="ARBA" id="ARBA00022692"/>
    </source>
</evidence>
<keyword evidence="6 8" id="KW-1133">Transmembrane helix</keyword>
<comment type="subcellular location">
    <subcellularLocation>
        <location evidence="1">Cell membrane</location>
        <topology evidence="1">Multi-pass membrane protein</topology>
    </subcellularLocation>
</comment>
<keyword evidence="3" id="KW-0813">Transport</keyword>
<accession>A0A7W2ITX2</accession>
<keyword evidence="4" id="KW-1003">Cell membrane</keyword>
<feature type="transmembrane region" description="Helical" evidence="8">
    <location>
        <begin position="318"/>
        <end position="336"/>
    </location>
</feature>